<dbReference type="Pfam" id="PF07963">
    <property type="entry name" value="N_methyl"/>
    <property type="match status" value="1"/>
</dbReference>
<keyword evidence="7" id="KW-1185">Reference proteome</keyword>
<name>A0A2Z3JE57_9DEIO</name>
<dbReference type="KEGG" id="dez:DKM44_02980"/>
<proteinExistence type="predicted"/>
<evidence type="ECO:0000256" key="3">
    <source>
        <dbReference type="ARBA" id="ARBA00022764"/>
    </source>
</evidence>
<evidence type="ECO:0000313" key="7">
    <source>
        <dbReference type="Proteomes" id="UP000245368"/>
    </source>
</evidence>
<dbReference type="InterPro" id="IPR045584">
    <property type="entry name" value="Pilin-like"/>
</dbReference>
<organism evidence="6 7">
    <name type="scientific">Deinococcus irradiatisoli</name>
    <dbReference type="NCBI Taxonomy" id="2202254"/>
    <lineage>
        <taxon>Bacteria</taxon>
        <taxon>Thermotogati</taxon>
        <taxon>Deinococcota</taxon>
        <taxon>Deinococci</taxon>
        <taxon>Deinococcales</taxon>
        <taxon>Deinococcaceae</taxon>
        <taxon>Deinococcus</taxon>
    </lineage>
</organism>
<protein>
    <submittedName>
        <fullName evidence="6">Pilin V</fullName>
    </submittedName>
</protein>
<dbReference type="OrthoDB" id="68627at2"/>
<keyword evidence="5" id="KW-1133">Transmembrane helix</keyword>
<evidence type="ECO:0000256" key="2">
    <source>
        <dbReference type="ARBA" id="ARBA00004418"/>
    </source>
</evidence>
<gene>
    <name evidence="6" type="ORF">DKM44_02980</name>
</gene>
<dbReference type="GO" id="GO:0009279">
    <property type="term" value="C:cell outer membrane"/>
    <property type="evidence" value="ECO:0007669"/>
    <property type="project" value="UniProtKB-SubCell"/>
</dbReference>
<dbReference type="NCBIfam" id="TIGR02532">
    <property type="entry name" value="IV_pilin_GFxxxE"/>
    <property type="match status" value="1"/>
</dbReference>
<evidence type="ECO:0000256" key="4">
    <source>
        <dbReference type="ARBA" id="ARBA00023237"/>
    </source>
</evidence>
<evidence type="ECO:0000256" key="1">
    <source>
        <dbReference type="ARBA" id="ARBA00004203"/>
    </source>
</evidence>
<reference evidence="6 7" key="1">
    <citation type="submission" date="2018-05" db="EMBL/GenBank/DDBJ databases">
        <title>Complete Genome Sequence of Deinococcus sp. strain 17bor-2.</title>
        <authorList>
            <person name="Srinivasan S."/>
        </authorList>
    </citation>
    <scope>NUCLEOTIDE SEQUENCE [LARGE SCALE GENOMIC DNA]</scope>
    <source>
        <strain evidence="6 7">17bor-2</strain>
    </source>
</reference>
<comment type="subcellular location">
    <subcellularLocation>
        <location evidence="1">Cell outer membrane</location>
        <topology evidence="1">Single-pass membrane protein</topology>
    </subcellularLocation>
    <subcellularLocation>
        <location evidence="2">Periplasm</location>
    </subcellularLocation>
</comment>
<dbReference type="EMBL" id="CP029494">
    <property type="protein sequence ID" value="AWN22326.1"/>
    <property type="molecule type" value="Genomic_DNA"/>
</dbReference>
<dbReference type="PROSITE" id="PS00409">
    <property type="entry name" value="PROKAR_NTER_METHYL"/>
    <property type="match status" value="1"/>
</dbReference>
<accession>A0A2Z3JE57</accession>
<evidence type="ECO:0000256" key="5">
    <source>
        <dbReference type="SAM" id="Phobius"/>
    </source>
</evidence>
<keyword evidence="3" id="KW-0574">Periplasm</keyword>
<dbReference type="Proteomes" id="UP000245368">
    <property type="component" value="Chromosome"/>
</dbReference>
<dbReference type="InterPro" id="IPR012902">
    <property type="entry name" value="N_methyl_site"/>
</dbReference>
<evidence type="ECO:0000313" key="6">
    <source>
        <dbReference type="EMBL" id="AWN22326.1"/>
    </source>
</evidence>
<keyword evidence="5" id="KW-0812">Transmembrane</keyword>
<dbReference type="AlphaFoldDB" id="A0A2Z3JE57"/>
<dbReference type="SUPFAM" id="SSF54523">
    <property type="entry name" value="Pili subunits"/>
    <property type="match status" value="1"/>
</dbReference>
<dbReference type="RefSeq" id="WP_109825295.1">
    <property type="nucleotide sequence ID" value="NZ_CP029494.1"/>
</dbReference>
<dbReference type="Gene3D" id="3.30.700.10">
    <property type="entry name" value="Glycoprotein, Type 4 Pilin"/>
    <property type="match status" value="1"/>
</dbReference>
<dbReference type="GO" id="GO:0042597">
    <property type="term" value="C:periplasmic space"/>
    <property type="evidence" value="ECO:0007669"/>
    <property type="project" value="UniProtKB-SubCell"/>
</dbReference>
<keyword evidence="5" id="KW-0472">Membrane</keyword>
<sequence>MIRGAQGFTLIELLIVIAIVGMLAAVMLPSFVGVQRRAYDAAAAGCANDIAKKQGSFLIDHDRFGTFTELNSVPDYKPNCPAGDIEVQEIAAPTQLSFQFTVKHRSGDKIYTVERTGITHS</sequence>
<keyword evidence="4" id="KW-0998">Cell outer membrane</keyword>
<feature type="transmembrane region" description="Helical" evidence="5">
    <location>
        <begin position="6"/>
        <end position="28"/>
    </location>
</feature>